<keyword evidence="9" id="KW-1185">Reference proteome</keyword>
<dbReference type="GO" id="GO:0005634">
    <property type="term" value="C:nucleus"/>
    <property type="evidence" value="ECO:0007669"/>
    <property type="project" value="UniProtKB-SubCell"/>
</dbReference>
<feature type="region of interest" description="Disordered" evidence="7">
    <location>
        <begin position="78"/>
        <end position="132"/>
    </location>
</feature>
<accession>A0ABD1VPI2</accession>
<dbReference type="Gene3D" id="3.10.450.580">
    <property type="entry name" value="Mediator complex, subunit Med6"/>
    <property type="match status" value="1"/>
</dbReference>
<evidence type="ECO:0000313" key="8">
    <source>
        <dbReference type="EMBL" id="KAL2539166.1"/>
    </source>
</evidence>
<evidence type="ECO:0000256" key="3">
    <source>
        <dbReference type="ARBA" id="ARBA00023015"/>
    </source>
</evidence>
<comment type="subcellular location">
    <subcellularLocation>
        <location evidence="1 6">Nucleus</location>
    </subcellularLocation>
</comment>
<comment type="caution">
    <text evidence="8">The sequence shown here is derived from an EMBL/GenBank/DDBJ whole genome shotgun (WGS) entry which is preliminary data.</text>
</comment>
<organism evidence="8 9">
    <name type="scientific">Abeliophyllum distichum</name>
    <dbReference type="NCBI Taxonomy" id="126358"/>
    <lineage>
        <taxon>Eukaryota</taxon>
        <taxon>Viridiplantae</taxon>
        <taxon>Streptophyta</taxon>
        <taxon>Embryophyta</taxon>
        <taxon>Tracheophyta</taxon>
        <taxon>Spermatophyta</taxon>
        <taxon>Magnoliopsida</taxon>
        <taxon>eudicotyledons</taxon>
        <taxon>Gunneridae</taxon>
        <taxon>Pentapetalae</taxon>
        <taxon>asterids</taxon>
        <taxon>lamiids</taxon>
        <taxon>Lamiales</taxon>
        <taxon>Oleaceae</taxon>
        <taxon>Forsythieae</taxon>
        <taxon>Abeliophyllum</taxon>
    </lineage>
</organism>
<proteinExistence type="inferred from homology"/>
<reference evidence="9" key="1">
    <citation type="submission" date="2024-07" db="EMBL/GenBank/DDBJ databases">
        <title>Two chromosome-level genome assemblies of Korean endemic species Abeliophyllum distichum and Forsythia ovata (Oleaceae).</title>
        <authorList>
            <person name="Jang H."/>
        </authorList>
    </citation>
    <scope>NUCLEOTIDE SEQUENCE [LARGE SCALE GENOMIC DNA]</scope>
</reference>
<dbReference type="AlphaFoldDB" id="A0ABD1VPI2"/>
<comment type="similarity">
    <text evidence="2 6">Belongs to the Mediator complex subunit 6 family.</text>
</comment>
<evidence type="ECO:0000313" key="9">
    <source>
        <dbReference type="Proteomes" id="UP001604336"/>
    </source>
</evidence>
<comment type="subunit">
    <text evidence="6">Component of the Mediator complex.</text>
</comment>
<dbReference type="EMBL" id="JBFOLK010000001">
    <property type="protein sequence ID" value="KAL2539166.1"/>
    <property type="molecule type" value="Genomic_DNA"/>
</dbReference>
<dbReference type="Proteomes" id="UP001604336">
    <property type="component" value="Unassembled WGS sequence"/>
</dbReference>
<dbReference type="InterPro" id="IPR038566">
    <property type="entry name" value="Mediator_Med6_sf"/>
</dbReference>
<keyword evidence="5 6" id="KW-0539">Nucleus</keyword>
<dbReference type="InterPro" id="IPR007018">
    <property type="entry name" value="Mediator_Med6"/>
</dbReference>
<keyword evidence="6" id="KW-0010">Activator</keyword>
<evidence type="ECO:0000256" key="7">
    <source>
        <dbReference type="SAM" id="MobiDB-lite"/>
    </source>
</evidence>
<keyword evidence="4 6" id="KW-0804">Transcription</keyword>
<evidence type="ECO:0000256" key="2">
    <source>
        <dbReference type="ARBA" id="ARBA00007526"/>
    </source>
</evidence>
<gene>
    <name evidence="6" type="primary">MED6</name>
    <name evidence="8" type="ORF">Adt_00144</name>
</gene>
<comment type="function">
    <text evidence="6">Component of the Mediator complex, a coactivator involved in the regulated transcription of nearly all RNA polymerase II-dependent genes. Mediator functions as a bridge to convey information from gene-specific regulatory proteins to the basal RNA polymerase II transcription machinery. Mediator is recruited to promoters by direct interactions with regulatory proteins and serves as a scaffold for the assembly of a functional preinitiation complex with RNA polymerase II and the general transcription factors.</text>
</comment>
<keyword evidence="3 6" id="KW-0805">Transcription regulation</keyword>
<dbReference type="Pfam" id="PF04934">
    <property type="entry name" value="Med6"/>
    <property type="match status" value="1"/>
</dbReference>
<feature type="compositionally biased region" description="Pro residues" evidence="7">
    <location>
        <begin position="84"/>
        <end position="93"/>
    </location>
</feature>
<name>A0ABD1VPI2_9LAMI</name>
<evidence type="ECO:0000256" key="5">
    <source>
        <dbReference type="ARBA" id="ARBA00023242"/>
    </source>
</evidence>
<evidence type="ECO:0000256" key="6">
    <source>
        <dbReference type="RuleBase" id="RU364143"/>
    </source>
</evidence>
<evidence type="ECO:0000256" key="4">
    <source>
        <dbReference type="ARBA" id="ARBA00023163"/>
    </source>
</evidence>
<protein>
    <recommendedName>
        <fullName evidence="6">Mediator of RNA polymerase II transcription subunit 6</fullName>
    </recommendedName>
    <alternativeName>
        <fullName evidence="6">Mediator complex subunit 6</fullName>
    </alternativeName>
</protein>
<dbReference type="PANTHER" id="PTHR13104">
    <property type="entry name" value="MED-6-RELATED"/>
    <property type="match status" value="1"/>
</dbReference>
<sequence>MTGIEYMLSEVTEPHLFVIRKQKRESDAYANLYYGSSFTSIFCYAVDVENENTATESKVNKETIDFKELKRLDHILASMQRKLPPAPPPPPFPEGYTPPTAEGEKSFDNQQAEAQPPVDPIIDQGPSKRRKF</sequence>
<evidence type="ECO:0000256" key="1">
    <source>
        <dbReference type="ARBA" id="ARBA00004123"/>
    </source>
</evidence>